<dbReference type="PANTHER" id="PTHR21137:SF26">
    <property type="entry name" value="ODORANT RECEPTOR 10A-RELATED"/>
    <property type="match status" value="1"/>
</dbReference>
<organism evidence="11 12">
    <name type="scientific">Drosophila ananassae</name>
    <name type="common">Fruit fly</name>
    <dbReference type="NCBI Taxonomy" id="7217"/>
    <lineage>
        <taxon>Eukaryota</taxon>
        <taxon>Metazoa</taxon>
        <taxon>Ecdysozoa</taxon>
        <taxon>Arthropoda</taxon>
        <taxon>Hexapoda</taxon>
        <taxon>Insecta</taxon>
        <taxon>Pterygota</taxon>
        <taxon>Neoptera</taxon>
        <taxon>Endopterygota</taxon>
        <taxon>Diptera</taxon>
        <taxon>Brachycera</taxon>
        <taxon>Muscomorpha</taxon>
        <taxon>Ephydroidea</taxon>
        <taxon>Drosophilidae</taxon>
        <taxon>Drosophila</taxon>
        <taxon>Sophophora</taxon>
    </lineage>
</organism>
<evidence type="ECO:0000256" key="5">
    <source>
        <dbReference type="ARBA" id="ARBA00022725"/>
    </source>
</evidence>
<evidence type="ECO:0000256" key="2">
    <source>
        <dbReference type="ARBA" id="ARBA00022475"/>
    </source>
</evidence>
<sequence>MSRWLRFLNKNEPLSVYFFAVPRNCLNLMGYWPGGADNKDKKTDKNPPIRAYVHFVILAIGVTTELHAGMRFLHQEELTLALETFCPAATSAVTLLKMFLMLRYRQDISNMWCRLRTLLFDRRRERPDQLDIRLRHSLLAVWINCWPVCAGFFTGSVYNSKPVLIALVLYLQQRSDEILWVIPFNMTMPSFLLKSPFFPFTYLFTAYTGYVTIFMFGGCDGFYFEFCSHISALFEILQSETKALFKPYKDRLSIDAEEALHLEQQLRAIVIRHNALIDLIKSFRQRYAIITLAHFVSAAMVIGFSMVNLLTVGGIGLGVILYVAYTIAAASQLLVYCYGGTLVAESSLGLSRTLFACPWNICWPSQRRYVQLMLLRSQKALTMAVPFFSPSLAAFASEIQDLLQHFDSLPAKAKPE</sequence>
<evidence type="ECO:0000313" key="12">
    <source>
        <dbReference type="Proteomes" id="UP000007801"/>
    </source>
</evidence>
<comment type="subcellular location">
    <subcellularLocation>
        <location evidence="1 10">Cell membrane</location>
        <topology evidence="1 10">Multi-pass membrane protein</topology>
    </subcellularLocation>
</comment>
<dbReference type="GO" id="GO:0170020">
    <property type="term" value="F:ionotropic olfactory receptor activity"/>
    <property type="evidence" value="ECO:0007669"/>
    <property type="project" value="EnsemblMetazoa"/>
</dbReference>
<feature type="transmembrane region" description="Helical" evidence="10">
    <location>
        <begin position="80"/>
        <end position="102"/>
    </location>
</feature>
<feature type="transmembrane region" description="Helical" evidence="10">
    <location>
        <begin position="138"/>
        <end position="158"/>
    </location>
</feature>
<feature type="transmembrane region" description="Helical" evidence="10">
    <location>
        <begin position="287"/>
        <end position="307"/>
    </location>
</feature>
<keyword evidence="9 10" id="KW-0807">Transducer</keyword>
<evidence type="ECO:0000256" key="4">
    <source>
        <dbReference type="ARBA" id="ARBA00022692"/>
    </source>
</evidence>
<dbReference type="GO" id="GO:0005886">
    <property type="term" value="C:plasma membrane"/>
    <property type="evidence" value="ECO:0007669"/>
    <property type="project" value="UniProtKB-SubCell"/>
</dbReference>
<keyword evidence="12" id="KW-1185">Reference proteome</keyword>
<accession>B3MVR2</accession>
<comment type="caution">
    <text evidence="10">Lacks conserved residue(s) required for the propagation of feature annotation.</text>
</comment>
<protein>
    <recommendedName>
        <fullName evidence="10">Odorant receptor</fullName>
    </recommendedName>
</protein>
<proteinExistence type="inferred from homology"/>
<dbReference type="GO" id="GO:0005549">
    <property type="term" value="F:odorant binding"/>
    <property type="evidence" value="ECO:0007669"/>
    <property type="project" value="InterPro"/>
</dbReference>
<dbReference type="Pfam" id="PF02949">
    <property type="entry name" value="7tm_6"/>
    <property type="match status" value="1"/>
</dbReference>
<evidence type="ECO:0000256" key="6">
    <source>
        <dbReference type="ARBA" id="ARBA00022989"/>
    </source>
</evidence>
<name>B3MVR2_DROAN</name>
<evidence type="ECO:0000256" key="7">
    <source>
        <dbReference type="ARBA" id="ARBA00023136"/>
    </source>
</evidence>
<evidence type="ECO:0000256" key="9">
    <source>
        <dbReference type="ARBA" id="ARBA00023224"/>
    </source>
</evidence>
<reference evidence="11 12" key="1">
    <citation type="journal article" date="2007" name="Nature">
        <title>Evolution of genes and genomes on the Drosophila phylogeny.</title>
        <authorList>
            <consortium name="Drosophila 12 Genomes Consortium"/>
            <person name="Clark A.G."/>
            <person name="Eisen M.B."/>
            <person name="Smith D.R."/>
            <person name="Bergman C.M."/>
            <person name="Oliver B."/>
            <person name="Markow T.A."/>
            <person name="Kaufman T.C."/>
            <person name="Kellis M."/>
            <person name="Gelbart W."/>
            <person name="Iyer V.N."/>
            <person name="Pollard D.A."/>
            <person name="Sackton T.B."/>
            <person name="Larracuente A.M."/>
            <person name="Singh N.D."/>
            <person name="Abad J.P."/>
            <person name="Abt D.N."/>
            <person name="Adryan B."/>
            <person name="Aguade M."/>
            <person name="Akashi H."/>
            <person name="Anderson W.W."/>
            <person name="Aquadro C.F."/>
            <person name="Ardell D.H."/>
            <person name="Arguello R."/>
            <person name="Artieri C.G."/>
            <person name="Barbash D.A."/>
            <person name="Barker D."/>
            <person name="Barsanti P."/>
            <person name="Batterham P."/>
            <person name="Batzoglou S."/>
            <person name="Begun D."/>
            <person name="Bhutkar A."/>
            <person name="Blanco E."/>
            <person name="Bosak S.A."/>
            <person name="Bradley R.K."/>
            <person name="Brand A.D."/>
            <person name="Brent M.R."/>
            <person name="Brooks A.N."/>
            <person name="Brown R.H."/>
            <person name="Butlin R.K."/>
            <person name="Caggese C."/>
            <person name="Calvi B.R."/>
            <person name="Bernardo de Carvalho A."/>
            <person name="Caspi A."/>
            <person name="Castrezana S."/>
            <person name="Celniker S.E."/>
            <person name="Chang J.L."/>
            <person name="Chapple C."/>
            <person name="Chatterji S."/>
            <person name="Chinwalla A."/>
            <person name="Civetta A."/>
            <person name="Clifton S.W."/>
            <person name="Comeron J.M."/>
            <person name="Costello J.C."/>
            <person name="Coyne J.A."/>
            <person name="Daub J."/>
            <person name="David R.G."/>
            <person name="Delcher A.L."/>
            <person name="Delehaunty K."/>
            <person name="Do C.B."/>
            <person name="Ebling H."/>
            <person name="Edwards K."/>
            <person name="Eickbush T."/>
            <person name="Evans J.D."/>
            <person name="Filipski A."/>
            <person name="Findeiss S."/>
            <person name="Freyhult E."/>
            <person name="Fulton L."/>
            <person name="Fulton R."/>
            <person name="Garcia A.C."/>
            <person name="Gardiner A."/>
            <person name="Garfield D.A."/>
            <person name="Garvin B.E."/>
            <person name="Gibson G."/>
            <person name="Gilbert D."/>
            <person name="Gnerre S."/>
            <person name="Godfrey J."/>
            <person name="Good R."/>
            <person name="Gotea V."/>
            <person name="Gravely B."/>
            <person name="Greenberg A.J."/>
            <person name="Griffiths-Jones S."/>
            <person name="Gross S."/>
            <person name="Guigo R."/>
            <person name="Gustafson E.A."/>
            <person name="Haerty W."/>
            <person name="Hahn M.W."/>
            <person name="Halligan D.L."/>
            <person name="Halpern A.L."/>
            <person name="Halter G.M."/>
            <person name="Han M.V."/>
            <person name="Heger A."/>
            <person name="Hillier L."/>
            <person name="Hinrichs A.S."/>
            <person name="Holmes I."/>
            <person name="Hoskins R.A."/>
            <person name="Hubisz M.J."/>
            <person name="Hultmark D."/>
            <person name="Huntley M.A."/>
            <person name="Jaffe D.B."/>
            <person name="Jagadeeshan S."/>
            <person name="Jeck W.R."/>
            <person name="Johnson J."/>
            <person name="Jones C.D."/>
            <person name="Jordan W.C."/>
            <person name="Karpen G.H."/>
            <person name="Kataoka E."/>
            <person name="Keightley P.D."/>
            <person name="Kheradpour P."/>
            <person name="Kirkness E.F."/>
            <person name="Koerich L.B."/>
            <person name="Kristiansen K."/>
            <person name="Kudrna D."/>
            <person name="Kulathinal R.J."/>
            <person name="Kumar S."/>
            <person name="Kwok R."/>
            <person name="Lander E."/>
            <person name="Langley C.H."/>
            <person name="Lapoint R."/>
            <person name="Lazzaro B.P."/>
            <person name="Lee S.J."/>
            <person name="Levesque L."/>
            <person name="Li R."/>
            <person name="Lin C.F."/>
            <person name="Lin M.F."/>
            <person name="Lindblad-Toh K."/>
            <person name="Llopart A."/>
            <person name="Long M."/>
            <person name="Low L."/>
            <person name="Lozovsky E."/>
            <person name="Lu J."/>
            <person name="Luo M."/>
            <person name="Machado C.A."/>
            <person name="Makalowski W."/>
            <person name="Marzo M."/>
            <person name="Matsuda M."/>
            <person name="Matzkin L."/>
            <person name="McAllister B."/>
            <person name="McBride C.S."/>
            <person name="McKernan B."/>
            <person name="McKernan K."/>
            <person name="Mendez-Lago M."/>
            <person name="Minx P."/>
            <person name="Mollenhauer M.U."/>
            <person name="Montooth K."/>
            <person name="Mount S.M."/>
            <person name="Mu X."/>
            <person name="Myers E."/>
            <person name="Negre B."/>
            <person name="Newfeld S."/>
            <person name="Nielsen R."/>
            <person name="Noor M.A."/>
            <person name="O'Grady P."/>
            <person name="Pachter L."/>
            <person name="Papaceit M."/>
            <person name="Parisi M.J."/>
            <person name="Parisi M."/>
            <person name="Parts L."/>
            <person name="Pedersen J.S."/>
            <person name="Pesole G."/>
            <person name="Phillippy A.M."/>
            <person name="Ponting C.P."/>
            <person name="Pop M."/>
            <person name="Porcelli D."/>
            <person name="Powell J.R."/>
            <person name="Prohaska S."/>
            <person name="Pruitt K."/>
            <person name="Puig M."/>
            <person name="Quesneville H."/>
            <person name="Ram K.R."/>
            <person name="Rand D."/>
            <person name="Rasmussen M.D."/>
            <person name="Reed L.K."/>
            <person name="Reenan R."/>
            <person name="Reily A."/>
            <person name="Remington K.A."/>
            <person name="Rieger T.T."/>
            <person name="Ritchie M.G."/>
            <person name="Robin C."/>
            <person name="Rogers Y.H."/>
            <person name="Rohde C."/>
            <person name="Rozas J."/>
            <person name="Rubenfield M.J."/>
            <person name="Ruiz A."/>
            <person name="Russo S."/>
            <person name="Salzberg S.L."/>
            <person name="Sanchez-Gracia A."/>
            <person name="Saranga D.J."/>
            <person name="Sato H."/>
            <person name="Schaeffer S.W."/>
            <person name="Schatz M.C."/>
            <person name="Schlenke T."/>
            <person name="Schwartz R."/>
            <person name="Segarra C."/>
            <person name="Singh R.S."/>
            <person name="Sirot L."/>
            <person name="Sirota M."/>
            <person name="Sisneros N.B."/>
            <person name="Smith C.D."/>
            <person name="Smith T.F."/>
            <person name="Spieth J."/>
            <person name="Stage D.E."/>
            <person name="Stark A."/>
            <person name="Stephan W."/>
            <person name="Strausberg R.L."/>
            <person name="Strempel S."/>
            <person name="Sturgill D."/>
            <person name="Sutton G."/>
            <person name="Sutton G.G."/>
            <person name="Tao W."/>
            <person name="Teichmann S."/>
            <person name="Tobari Y.N."/>
            <person name="Tomimura Y."/>
            <person name="Tsolas J.M."/>
            <person name="Valente V.L."/>
            <person name="Venter E."/>
            <person name="Venter J.C."/>
            <person name="Vicario S."/>
            <person name="Vieira F.G."/>
            <person name="Vilella A.J."/>
            <person name="Villasante A."/>
            <person name="Walenz B."/>
            <person name="Wang J."/>
            <person name="Wasserman M."/>
            <person name="Watts T."/>
            <person name="Wilson D."/>
            <person name="Wilson R.K."/>
            <person name="Wing R.A."/>
            <person name="Wolfner M.F."/>
            <person name="Wong A."/>
            <person name="Wong G.K."/>
            <person name="Wu C.I."/>
            <person name="Wu G."/>
            <person name="Yamamoto D."/>
            <person name="Yang H.P."/>
            <person name="Yang S.P."/>
            <person name="Yorke J.A."/>
            <person name="Yoshida K."/>
            <person name="Zdobnov E."/>
            <person name="Zhang P."/>
            <person name="Zhang Y."/>
            <person name="Zimin A.V."/>
            <person name="Baldwin J."/>
            <person name="Abdouelleil A."/>
            <person name="Abdulkadir J."/>
            <person name="Abebe A."/>
            <person name="Abera B."/>
            <person name="Abreu J."/>
            <person name="Acer S.C."/>
            <person name="Aftuck L."/>
            <person name="Alexander A."/>
            <person name="An P."/>
            <person name="Anderson E."/>
            <person name="Anderson S."/>
            <person name="Arachi H."/>
            <person name="Azer M."/>
            <person name="Bachantsang P."/>
            <person name="Barry A."/>
            <person name="Bayul T."/>
            <person name="Berlin A."/>
            <person name="Bessette D."/>
            <person name="Bloom T."/>
            <person name="Blye J."/>
            <person name="Boguslavskiy L."/>
            <person name="Bonnet C."/>
            <person name="Boukhgalter B."/>
            <person name="Bourzgui I."/>
            <person name="Brown A."/>
            <person name="Cahill P."/>
            <person name="Channer S."/>
            <person name="Cheshatsang Y."/>
            <person name="Chuda L."/>
            <person name="Citroen M."/>
            <person name="Collymore A."/>
            <person name="Cooke P."/>
            <person name="Costello M."/>
            <person name="D'Aco K."/>
            <person name="Daza R."/>
            <person name="De Haan G."/>
            <person name="DeGray S."/>
            <person name="DeMaso C."/>
            <person name="Dhargay N."/>
            <person name="Dooley K."/>
            <person name="Dooley E."/>
            <person name="Doricent M."/>
            <person name="Dorje P."/>
            <person name="Dorjee K."/>
            <person name="Dupes A."/>
            <person name="Elong R."/>
            <person name="Falk J."/>
            <person name="Farina A."/>
            <person name="Faro S."/>
            <person name="Ferguson D."/>
            <person name="Fisher S."/>
            <person name="Foley C.D."/>
            <person name="Franke A."/>
            <person name="Friedrich D."/>
            <person name="Gadbois L."/>
            <person name="Gearin G."/>
            <person name="Gearin C.R."/>
            <person name="Giannoukos G."/>
            <person name="Goode T."/>
            <person name="Graham J."/>
            <person name="Grandbois E."/>
            <person name="Grewal S."/>
            <person name="Gyaltsen K."/>
            <person name="Hafez N."/>
            <person name="Hagos B."/>
            <person name="Hall J."/>
            <person name="Henson C."/>
            <person name="Hollinger A."/>
            <person name="Honan T."/>
            <person name="Huard M.D."/>
            <person name="Hughes L."/>
            <person name="Hurhula B."/>
            <person name="Husby M.E."/>
            <person name="Kamat A."/>
            <person name="Kanga B."/>
            <person name="Kashin S."/>
            <person name="Khazanovich D."/>
            <person name="Kisner P."/>
            <person name="Lance K."/>
            <person name="Lara M."/>
            <person name="Lee W."/>
            <person name="Lennon N."/>
            <person name="Letendre F."/>
            <person name="LeVine R."/>
            <person name="Lipovsky A."/>
            <person name="Liu X."/>
            <person name="Liu J."/>
            <person name="Liu S."/>
            <person name="Lokyitsang T."/>
            <person name="Lokyitsang Y."/>
            <person name="Lubonja R."/>
            <person name="Lui A."/>
            <person name="MacDonald P."/>
            <person name="Magnisalis V."/>
            <person name="Maru K."/>
            <person name="Matthews C."/>
            <person name="McCusker W."/>
            <person name="McDonough S."/>
            <person name="Mehta T."/>
            <person name="Meldrim J."/>
            <person name="Meneus L."/>
            <person name="Mihai O."/>
            <person name="Mihalev A."/>
            <person name="Mihova T."/>
            <person name="Mittelman R."/>
            <person name="Mlenga V."/>
            <person name="Montmayeur A."/>
            <person name="Mulrain L."/>
            <person name="Navidi A."/>
            <person name="Naylor J."/>
            <person name="Negash T."/>
            <person name="Nguyen T."/>
            <person name="Nguyen N."/>
            <person name="Nicol R."/>
            <person name="Norbu C."/>
            <person name="Norbu N."/>
            <person name="Novod N."/>
            <person name="O'Neill B."/>
            <person name="Osman S."/>
            <person name="Markiewicz E."/>
            <person name="Oyono O.L."/>
            <person name="Patti C."/>
            <person name="Phunkhang P."/>
            <person name="Pierre F."/>
            <person name="Priest M."/>
            <person name="Raghuraman S."/>
            <person name="Rege F."/>
            <person name="Reyes R."/>
            <person name="Rise C."/>
            <person name="Rogov P."/>
            <person name="Ross K."/>
            <person name="Ryan E."/>
            <person name="Settipalli S."/>
            <person name="Shea T."/>
            <person name="Sherpa N."/>
            <person name="Shi L."/>
            <person name="Shih D."/>
            <person name="Sparrow T."/>
            <person name="Spaulding J."/>
            <person name="Stalker J."/>
            <person name="Stange-Thomann N."/>
            <person name="Stavropoulos S."/>
            <person name="Stone C."/>
            <person name="Strader C."/>
            <person name="Tesfaye S."/>
            <person name="Thomson T."/>
            <person name="Thoulutsang Y."/>
            <person name="Thoulutsang D."/>
            <person name="Topham K."/>
            <person name="Topping I."/>
            <person name="Tsamla T."/>
            <person name="Vassiliev H."/>
            <person name="Vo A."/>
            <person name="Wangchuk T."/>
            <person name="Wangdi T."/>
            <person name="Weiand M."/>
            <person name="Wilkinson J."/>
            <person name="Wilson A."/>
            <person name="Yadav S."/>
            <person name="Young G."/>
            <person name="Yu Q."/>
            <person name="Zembek L."/>
            <person name="Zhong D."/>
            <person name="Zimmer A."/>
            <person name="Zwirko Z."/>
            <person name="Jaffe D.B."/>
            <person name="Alvarez P."/>
            <person name="Brockman W."/>
            <person name="Butler J."/>
            <person name="Chin C."/>
            <person name="Gnerre S."/>
            <person name="Grabherr M."/>
            <person name="Kleber M."/>
            <person name="Mauceli E."/>
            <person name="MacCallum I."/>
        </authorList>
    </citation>
    <scope>NUCLEOTIDE SEQUENCE [LARGE SCALE GENOMIC DNA]</scope>
    <source>
        <strain evidence="12">Tucson 14024-0371.13</strain>
    </source>
</reference>
<keyword evidence="2" id="KW-1003">Cell membrane</keyword>
<keyword evidence="4 10" id="KW-0812">Transmembrane</keyword>
<dbReference type="InterPro" id="IPR004117">
    <property type="entry name" value="7tm6_olfct_rcpt"/>
</dbReference>
<dbReference type="HOGENOM" id="CLU_033399_7_0_1"/>
<dbReference type="GO" id="GO:0099604">
    <property type="term" value="F:ligand-gated calcium channel activity"/>
    <property type="evidence" value="ECO:0007669"/>
    <property type="project" value="EnsemblMetazoa"/>
</dbReference>
<dbReference type="PANTHER" id="PTHR21137">
    <property type="entry name" value="ODORANT RECEPTOR"/>
    <property type="match status" value="1"/>
</dbReference>
<evidence type="ECO:0000256" key="8">
    <source>
        <dbReference type="ARBA" id="ARBA00023170"/>
    </source>
</evidence>
<evidence type="ECO:0000256" key="10">
    <source>
        <dbReference type="RuleBase" id="RU351113"/>
    </source>
</evidence>
<keyword evidence="6 10" id="KW-1133">Transmembrane helix</keyword>
<feature type="transmembrane region" description="Helical" evidence="10">
    <location>
        <begin position="197"/>
        <end position="216"/>
    </location>
</feature>
<keyword evidence="3 10" id="KW-0716">Sensory transduction</keyword>
<evidence type="ECO:0000313" key="11">
    <source>
        <dbReference type="EMBL" id="EDV35057.2"/>
    </source>
</evidence>
<dbReference type="Proteomes" id="UP000007801">
    <property type="component" value="Unassembled WGS sequence"/>
</dbReference>
<gene>
    <name evidence="11" type="primary">Dana\GF22395</name>
    <name evidence="11" type="synonym">dana_GLEANR_6366</name>
    <name evidence="11" type="synonym">Or10a</name>
    <name evidence="11" type="ORF">GF22395</name>
</gene>
<dbReference type="STRING" id="7217.B3MVR2"/>
<dbReference type="FunCoup" id="B3MVR2">
    <property type="interactions" value="35"/>
</dbReference>
<keyword evidence="5 10" id="KW-0552">Olfaction</keyword>
<dbReference type="AlphaFoldDB" id="B3MVR2"/>
<dbReference type="eggNOG" id="ENOG502T1BY">
    <property type="taxonomic scope" value="Eukaryota"/>
</dbReference>
<feature type="transmembrane region" description="Helical" evidence="10">
    <location>
        <begin position="49"/>
        <end position="68"/>
    </location>
</feature>
<dbReference type="EMBL" id="CH902625">
    <property type="protein sequence ID" value="EDV35057.2"/>
    <property type="molecule type" value="Genomic_DNA"/>
</dbReference>
<evidence type="ECO:0000256" key="1">
    <source>
        <dbReference type="ARBA" id="ARBA00004651"/>
    </source>
</evidence>
<keyword evidence="8 10" id="KW-0675">Receptor</keyword>
<feature type="transmembrane region" description="Helical" evidence="10">
    <location>
        <begin position="319"/>
        <end position="344"/>
    </location>
</feature>
<evidence type="ECO:0000256" key="3">
    <source>
        <dbReference type="ARBA" id="ARBA00022606"/>
    </source>
</evidence>
<keyword evidence="7 10" id="KW-0472">Membrane</keyword>
<comment type="similarity">
    <text evidence="10">Belongs to the insect chemoreceptor superfamily. Heteromeric odorant receptor channel (TC 1.A.69) family.</text>
</comment>
<dbReference type="InParanoid" id="B3MVR2"/>
<dbReference type="OrthoDB" id="8185860at2759"/>